<sequence>MDYPRINERELKFPIPSGIIVSGPSSSGKTQLVLRLISCADEMFEPPPKAIVWAYGEYSAQIPELERQGIIVHAGAPSDEMMNKLPKPFLIVYDDLMGEIDAKKLADLYTKKSHHNNFAVMFLTQNLFDKAMRVPRSNAQYIFLMRAPNDMLSIRNLATQIFPREQGFLIDAYKQACAELYGRRDICSRAEKMANKLILLPIEHYRGLVAAREKIDDDVTEQTNFGFVKQQFEKAKRKRAANVSEKSAEYNQQLRRYLKLRKEVKDKPVKVQLSNGMRLMTKPPATGVQLKPGPEEVEETIVIGGSEADDDEPAAISSPKFSTPKEVEAAPEPRVSRKRDLKKQEIMAKKEKLLSIIKSNPTRFGVNERDKIINPSTGREFVDFDLTWAIERLVNPRPENAPSPSDVQADLADFQALSRKNSGNRYLLLAVDVLSRRMFGVPAKSKKPAEMKRAFEELFGQMPKLPETLYTDRGLEFVAKPLKEFYAEKGIKKFETSSKKKAAVAERAIRTLKTRLYKYFSAKNTSTWVDVLAKFLAAINNSVCRATGLKPNDIGEQNAREVWKKVYGEAIEPSSKGPKIKLGENVRIPEPKHIFEKGYMPNYSDHVYTVDERRSSNPEHYFLKDYYGTKLKRKFYLPELTKVKVDKNTLYRVEKKYKERMRDGQKEMLVKFIGFPEKYWVTSEDFLEQ</sequence>
<dbReference type="WBParaSite" id="Gr19_v10_g15055.t1">
    <property type="protein sequence ID" value="Gr19_v10_g15055.t1"/>
    <property type="gene ID" value="Gr19_v10_g15055"/>
</dbReference>
<evidence type="ECO:0000256" key="1">
    <source>
        <dbReference type="SAM" id="MobiDB-lite"/>
    </source>
</evidence>
<evidence type="ECO:0000313" key="4">
    <source>
        <dbReference type="WBParaSite" id="Gr19_v10_g15055.t1"/>
    </source>
</evidence>
<dbReference type="PANTHER" id="PTHR46585">
    <property type="entry name" value="INTEGRASE CORE DOMAIN CONTAINING PROTEIN"/>
    <property type="match status" value="1"/>
</dbReference>
<dbReference type="PANTHER" id="PTHR46585:SF1">
    <property type="entry name" value="CHROMO DOMAIN-CONTAINING PROTEIN"/>
    <property type="match status" value="1"/>
</dbReference>
<dbReference type="InterPro" id="IPR012337">
    <property type="entry name" value="RNaseH-like_sf"/>
</dbReference>
<dbReference type="Proteomes" id="UP000887572">
    <property type="component" value="Unplaced"/>
</dbReference>
<dbReference type="Gene3D" id="3.30.420.10">
    <property type="entry name" value="Ribonuclease H-like superfamily/Ribonuclease H"/>
    <property type="match status" value="1"/>
</dbReference>
<evidence type="ECO:0000259" key="2">
    <source>
        <dbReference type="PROSITE" id="PS50994"/>
    </source>
</evidence>
<dbReference type="PROSITE" id="PS50994">
    <property type="entry name" value="INTEGRASE"/>
    <property type="match status" value="1"/>
</dbReference>
<accession>A0A914HBF9</accession>
<name>A0A914HBF9_GLORO</name>
<protein>
    <submittedName>
        <fullName evidence="4">Integrase catalytic domain-containing protein</fullName>
    </submittedName>
</protein>
<evidence type="ECO:0000313" key="3">
    <source>
        <dbReference type="Proteomes" id="UP000887572"/>
    </source>
</evidence>
<feature type="domain" description="Integrase catalytic" evidence="2">
    <location>
        <begin position="398"/>
        <end position="559"/>
    </location>
</feature>
<dbReference type="SUPFAM" id="SSF53098">
    <property type="entry name" value="Ribonuclease H-like"/>
    <property type="match status" value="1"/>
</dbReference>
<reference evidence="4" key="1">
    <citation type="submission" date="2022-11" db="UniProtKB">
        <authorList>
            <consortium name="WormBaseParasite"/>
        </authorList>
    </citation>
    <scope>IDENTIFICATION</scope>
</reference>
<dbReference type="GO" id="GO:0015074">
    <property type="term" value="P:DNA integration"/>
    <property type="evidence" value="ECO:0007669"/>
    <property type="project" value="InterPro"/>
</dbReference>
<dbReference type="GO" id="GO:0003676">
    <property type="term" value="F:nucleic acid binding"/>
    <property type="evidence" value="ECO:0007669"/>
    <property type="project" value="InterPro"/>
</dbReference>
<proteinExistence type="predicted"/>
<dbReference type="InterPro" id="IPR036397">
    <property type="entry name" value="RNaseH_sf"/>
</dbReference>
<feature type="region of interest" description="Disordered" evidence="1">
    <location>
        <begin position="308"/>
        <end position="341"/>
    </location>
</feature>
<dbReference type="InterPro" id="IPR001584">
    <property type="entry name" value="Integrase_cat-core"/>
</dbReference>
<dbReference type="AlphaFoldDB" id="A0A914HBF9"/>
<keyword evidence="3" id="KW-1185">Reference proteome</keyword>
<organism evidence="3 4">
    <name type="scientific">Globodera rostochiensis</name>
    <name type="common">Golden nematode worm</name>
    <name type="synonym">Heterodera rostochiensis</name>
    <dbReference type="NCBI Taxonomy" id="31243"/>
    <lineage>
        <taxon>Eukaryota</taxon>
        <taxon>Metazoa</taxon>
        <taxon>Ecdysozoa</taxon>
        <taxon>Nematoda</taxon>
        <taxon>Chromadorea</taxon>
        <taxon>Rhabditida</taxon>
        <taxon>Tylenchina</taxon>
        <taxon>Tylenchomorpha</taxon>
        <taxon>Tylenchoidea</taxon>
        <taxon>Heteroderidae</taxon>
        <taxon>Heteroderinae</taxon>
        <taxon>Globodera</taxon>
    </lineage>
</organism>